<dbReference type="InterPro" id="IPR001623">
    <property type="entry name" value="DnaJ_domain"/>
</dbReference>
<keyword evidence="2" id="KW-0175">Coiled coil</keyword>
<protein>
    <submittedName>
        <fullName evidence="4">DnaJ-domain-containing protein</fullName>
    </submittedName>
</protein>
<gene>
    <name evidence="4" type="ORF">PsYK624_072120</name>
</gene>
<sequence>MVQVDRKPSLYDVLGLTPTAPPEAVRKAYKRILLETHPDKVPLDATDEEKVAAEQRFREVYQAFEILGDPAKRRVYDNGLNYLRGRTRMEEMQAKLAREREEWDRQCKARQEERLAAMQSRMRARQEAEATRREELRREYDDAERPLEDKRHALREELRRIQEREREILGRTQAKLQEKIATLQEVVKLKRAESIRSMRSARSVQSARRTLCAPSRRESTASILLKAHEMLRADELLRALRAANPELEARRQAALQRKSQRSSMCDTVSIVSKTFEVGV</sequence>
<evidence type="ECO:0000256" key="2">
    <source>
        <dbReference type="SAM" id="Coils"/>
    </source>
</evidence>
<reference evidence="4 5" key="1">
    <citation type="submission" date="2021-08" db="EMBL/GenBank/DDBJ databases">
        <title>Draft Genome Sequence of Phanerochaete sordida strain YK-624.</title>
        <authorList>
            <person name="Mori T."/>
            <person name="Dohra H."/>
            <person name="Suzuki T."/>
            <person name="Kawagishi H."/>
            <person name="Hirai H."/>
        </authorList>
    </citation>
    <scope>NUCLEOTIDE SEQUENCE [LARGE SCALE GENOMIC DNA]</scope>
    <source>
        <strain evidence="4 5">YK-624</strain>
    </source>
</reference>
<dbReference type="InterPro" id="IPR018253">
    <property type="entry name" value="DnaJ_domain_CS"/>
</dbReference>
<evidence type="ECO:0000259" key="3">
    <source>
        <dbReference type="PROSITE" id="PS50076"/>
    </source>
</evidence>
<accession>A0A9P3GB03</accession>
<comment type="caution">
    <text evidence="4">The sequence shown here is derived from an EMBL/GenBank/DDBJ whole genome shotgun (WGS) entry which is preliminary data.</text>
</comment>
<dbReference type="InterPro" id="IPR036869">
    <property type="entry name" value="J_dom_sf"/>
</dbReference>
<evidence type="ECO:0000313" key="4">
    <source>
        <dbReference type="EMBL" id="GJE91064.1"/>
    </source>
</evidence>
<dbReference type="GO" id="GO:0051087">
    <property type="term" value="F:protein-folding chaperone binding"/>
    <property type="evidence" value="ECO:0007669"/>
    <property type="project" value="TreeGrafter"/>
</dbReference>
<dbReference type="AlphaFoldDB" id="A0A9P3GB03"/>
<keyword evidence="1" id="KW-0143">Chaperone</keyword>
<dbReference type="PROSITE" id="PS00636">
    <property type="entry name" value="DNAJ_1"/>
    <property type="match status" value="1"/>
</dbReference>
<dbReference type="SMART" id="SM00271">
    <property type="entry name" value="DnaJ"/>
    <property type="match status" value="1"/>
</dbReference>
<dbReference type="InterPro" id="IPR051948">
    <property type="entry name" value="Hsp70_co-chaperone_J-domain"/>
</dbReference>
<dbReference type="Proteomes" id="UP000703269">
    <property type="component" value="Unassembled WGS sequence"/>
</dbReference>
<feature type="coiled-coil region" evidence="2">
    <location>
        <begin position="82"/>
        <end position="193"/>
    </location>
</feature>
<evidence type="ECO:0000256" key="1">
    <source>
        <dbReference type="ARBA" id="ARBA00023186"/>
    </source>
</evidence>
<keyword evidence="5" id="KW-1185">Reference proteome</keyword>
<feature type="domain" description="J" evidence="3">
    <location>
        <begin position="9"/>
        <end position="80"/>
    </location>
</feature>
<dbReference type="PROSITE" id="PS50076">
    <property type="entry name" value="DNAJ_2"/>
    <property type="match status" value="1"/>
</dbReference>
<dbReference type="PANTHER" id="PTHR44360:SF1">
    <property type="entry name" value="DNAJ HOMOLOG SUBFAMILY B MEMBER 9"/>
    <property type="match status" value="1"/>
</dbReference>
<dbReference type="PANTHER" id="PTHR44360">
    <property type="entry name" value="DNAJ HOMOLOG SUBFAMILY B MEMBER 9"/>
    <property type="match status" value="1"/>
</dbReference>
<proteinExistence type="predicted"/>
<dbReference type="CDD" id="cd06257">
    <property type="entry name" value="DnaJ"/>
    <property type="match status" value="1"/>
</dbReference>
<dbReference type="Pfam" id="PF00226">
    <property type="entry name" value="DnaJ"/>
    <property type="match status" value="1"/>
</dbReference>
<dbReference type="OrthoDB" id="442087at2759"/>
<dbReference type="GO" id="GO:0036503">
    <property type="term" value="P:ERAD pathway"/>
    <property type="evidence" value="ECO:0007669"/>
    <property type="project" value="TreeGrafter"/>
</dbReference>
<dbReference type="EMBL" id="BPQB01000019">
    <property type="protein sequence ID" value="GJE91064.1"/>
    <property type="molecule type" value="Genomic_DNA"/>
</dbReference>
<organism evidence="4 5">
    <name type="scientific">Phanerochaete sordida</name>
    <dbReference type="NCBI Taxonomy" id="48140"/>
    <lineage>
        <taxon>Eukaryota</taxon>
        <taxon>Fungi</taxon>
        <taxon>Dikarya</taxon>
        <taxon>Basidiomycota</taxon>
        <taxon>Agaricomycotina</taxon>
        <taxon>Agaricomycetes</taxon>
        <taxon>Polyporales</taxon>
        <taxon>Phanerochaetaceae</taxon>
        <taxon>Phanerochaete</taxon>
    </lineage>
</organism>
<dbReference type="PRINTS" id="PR00625">
    <property type="entry name" value="JDOMAIN"/>
</dbReference>
<dbReference type="SUPFAM" id="SSF46565">
    <property type="entry name" value="Chaperone J-domain"/>
    <property type="match status" value="1"/>
</dbReference>
<dbReference type="GO" id="GO:0005783">
    <property type="term" value="C:endoplasmic reticulum"/>
    <property type="evidence" value="ECO:0007669"/>
    <property type="project" value="TreeGrafter"/>
</dbReference>
<dbReference type="Gene3D" id="1.10.287.110">
    <property type="entry name" value="DnaJ domain"/>
    <property type="match status" value="1"/>
</dbReference>
<evidence type="ECO:0000313" key="5">
    <source>
        <dbReference type="Proteomes" id="UP000703269"/>
    </source>
</evidence>
<dbReference type="GO" id="GO:0051787">
    <property type="term" value="F:misfolded protein binding"/>
    <property type="evidence" value="ECO:0007669"/>
    <property type="project" value="TreeGrafter"/>
</dbReference>
<name>A0A9P3GB03_9APHY</name>